<organism evidence="1 2">
    <name type="scientific">Nelumbo nucifera</name>
    <name type="common">Sacred lotus</name>
    <dbReference type="NCBI Taxonomy" id="4432"/>
    <lineage>
        <taxon>Eukaryota</taxon>
        <taxon>Viridiplantae</taxon>
        <taxon>Streptophyta</taxon>
        <taxon>Embryophyta</taxon>
        <taxon>Tracheophyta</taxon>
        <taxon>Spermatophyta</taxon>
        <taxon>Magnoliopsida</taxon>
        <taxon>Proteales</taxon>
        <taxon>Nelumbonaceae</taxon>
        <taxon>Nelumbo</taxon>
    </lineage>
</organism>
<accession>A0A822ZXU1</accession>
<dbReference type="Proteomes" id="UP000607653">
    <property type="component" value="Unassembled WGS sequence"/>
</dbReference>
<comment type="caution">
    <text evidence="1">The sequence shown here is derived from an EMBL/GenBank/DDBJ whole genome shotgun (WGS) entry which is preliminary data.</text>
</comment>
<evidence type="ECO:0000313" key="2">
    <source>
        <dbReference type="Proteomes" id="UP000607653"/>
    </source>
</evidence>
<reference evidence="1 2" key="1">
    <citation type="journal article" date="2020" name="Mol. Biol. Evol.">
        <title>Distinct Expression and Methylation Patterns for Genes with Different Fates following a Single Whole-Genome Duplication in Flowering Plants.</title>
        <authorList>
            <person name="Shi T."/>
            <person name="Rahmani R.S."/>
            <person name="Gugger P.F."/>
            <person name="Wang M."/>
            <person name="Li H."/>
            <person name="Zhang Y."/>
            <person name="Li Z."/>
            <person name="Wang Q."/>
            <person name="Van de Peer Y."/>
            <person name="Marchal K."/>
            <person name="Chen J."/>
        </authorList>
    </citation>
    <scope>NUCLEOTIDE SEQUENCE [LARGE SCALE GENOMIC DNA]</scope>
    <source>
        <tissue evidence="1">Leaf</tissue>
    </source>
</reference>
<sequence length="109" mass="12123">MATSRLLGVALDTLSRGLLANNQLRARMAPRNLHGRNPVNHRVFERKLRPRPLSQGHACLGVTHRCPSLPFPFGVGELVQMLASRSVLVRLAQMMAPDNKVPRRLVVQS</sequence>
<dbReference type="PANTHER" id="PTHR33220">
    <property type="entry name" value="BNAA09G04420D PROTEIN"/>
    <property type="match status" value="1"/>
</dbReference>
<gene>
    <name evidence="1" type="ORF">HUJ06_019172</name>
</gene>
<evidence type="ECO:0000313" key="1">
    <source>
        <dbReference type="EMBL" id="DAD49350.1"/>
    </source>
</evidence>
<proteinExistence type="predicted"/>
<dbReference type="AlphaFoldDB" id="A0A822ZXU1"/>
<keyword evidence="2" id="KW-1185">Reference proteome</keyword>
<dbReference type="PANTHER" id="PTHR33220:SF5">
    <property type="entry name" value="RRNA INTRON-ENCODED HOMING ENDONUCLEASE"/>
    <property type="match status" value="1"/>
</dbReference>
<dbReference type="EMBL" id="DUZY01000055">
    <property type="protein sequence ID" value="DAD49350.1"/>
    <property type="molecule type" value="Genomic_DNA"/>
</dbReference>
<protein>
    <submittedName>
        <fullName evidence="1">Uncharacterized protein</fullName>
    </submittedName>
</protein>
<name>A0A822ZXU1_NELNU</name>